<comment type="caution">
    <text evidence="2">The sequence shown here is derived from an EMBL/GenBank/DDBJ whole genome shotgun (WGS) entry which is preliminary data.</text>
</comment>
<accession>A0A4C1WSM3</accession>
<organism evidence="2 3">
    <name type="scientific">Eumeta variegata</name>
    <name type="common">Bagworm moth</name>
    <name type="synonym">Eumeta japonica</name>
    <dbReference type="NCBI Taxonomy" id="151549"/>
    <lineage>
        <taxon>Eukaryota</taxon>
        <taxon>Metazoa</taxon>
        <taxon>Ecdysozoa</taxon>
        <taxon>Arthropoda</taxon>
        <taxon>Hexapoda</taxon>
        <taxon>Insecta</taxon>
        <taxon>Pterygota</taxon>
        <taxon>Neoptera</taxon>
        <taxon>Endopterygota</taxon>
        <taxon>Lepidoptera</taxon>
        <taxon>Glossata</taxon>
        <taxon>Ditrysia</taxon>
        <taxon>Tineoidea</taxon>
        <taxon>Psychidae</taxon>
        <taxon>Oiketicinae</taxon>
        <taxon>Eumeta</taxon>
    </lineage>
</organism>
<evidence type="ECO:0000313" key="2">
    <source>
        <dbReference type="EMBL" id="GBP53114.1"/>
    </source>
</evidence>
<dbReference type="AlphaFoldDB" id="A0A4C1WSM3"/>
<reference evidence="2 3" key="1">
    <citation type="journal article" date="2019" name="Commun. Biol.">
        <title>The bagworm genome reveals a unique fibroin gene that provides high tensile strength.</title>
        <authorList>
            <person name="Kono N."/>
            <person name="Nakamura H."/>
            <person name="Ohtoshi R."/>
            <person name="Tomita M."/>
            <person name="Numata K."/>
            <person name="Arakawa K."/>
        </authorList>
    </citation>
    <scope>NUCLEOTIDE SEQUENCE [LARGE SCALE GENOMIC DNA]</scope>
</reference>
<feature type="region of interest" description="Disordered" evidence="1">
    <location>
        <begin position="209"/>
        <end position="230"/>
    </location>
</feature>
<protein>
    <submittedName>
        <fullName evidence="2">Uncharacterized protein</fullName>
    </submittedName>
</protein>
<dbReference type="EMBL" id="BGZK01000616">
    <property type="protein sequence ID" value="GBP53114.1"/>
    <property type="molecule type" value="Genomic_DNA"/>
</dbReference>
<dbReference type="Proteomes" id="UP000299102">
    <property type="component" value="Unassembled WGS sequence"/>
</dbReference>
<keyword evidence="3" id="KW-1185">Reference proteome</keyword>
<evidence type="ECO:0000256" key="1">
    <source>
        <dbReference type="SAM" id="MobiDB-lite"/>
    </source>
</evidence>
<sequence>MQISNRISILELHSIRNRKPRNGRIGSWREVRSIQSYRSGQTRPRAEPYYVPAPSQRIGARRIVSFVINLPTKLKKGPTGEETRWELYPSICSSARPYLSPLDEYSFEIKKASGASVAPHQLDDLRAGHKMVSRGRNKVAHELTWNECLCFLHQLTTLSILILSRSCFQLRFHFGYDLEPTVDFELGSIFYSDSACSPCFIANDPSESTAHGPGAAAANAPHSAPPLALR</sequence>
<evidence type="ECO:0000313" key="3">
    <source>
        <dbReference type="Proteomes" id="UP000299102"/>
    </source>
</evidence>
<proteinExistence type="predicted"/>
<name>A0A4C1WSM3_EUMVA</name>
<gene>
    <name evidence="2" type="ORF">EVAR_97118_1</name>
</gene>
<feature type="compositionally biased region" description="Low complexity" evidence="1">
    <location>
        <begin position="210"/>
        <end position="230"/>
    </location>
</feature>